<gene>
    <name evidence="2" type="ORF">N7U62_06295</name>
</gene>
<dbReference type="EMBL" id="JAOYOD010000001">
    <property type="protein sequence ID" value="MCV9386266.1"/>
    <property type="molecule type" value="Genomic_DNA"/>
</dbReference>
<evidence type="ECO:0000256" key="1">
    <source>
        <dbReference type="SAM" id="SignalP"/>
    </source>
</evidence>
<evidence type="ECO:0008006" key="4">
    <source>
        <dbReference type="Google" id="ProtNLM"/>
    </source>
</evidence>
<organism evidence="2 3">
    <name type="scientific">Reichenbachiella ulvae</name>
    <dbReference type="NCBI Taxonomy" id="2980104"/>
    <lineage>
        <taxon>Bacteria</taxon>
        <taxon>Pseudomonadati</taxon>
        <taxon>Bacteroidota</taxon>
        <taxon>Cytophagia</taxon>
        <taxon>Cytophagales</taxon>
        <taxon>Reichenbachiellaceae</taxon>
        <taxon>Reichenbachiella</taxon>
    </lineage>
</organism>
<reference evidence="2 3" key="1">
    <citation type="submission" date="2022-10" db="EMBL/GenBank/DDBJ databases">
        <title>Comparative genomics and taxonomic characterization of three novel marine species of genus Reichenbachiella exhibiting antioxidant and polysaccharide degradation activities.</title>
        <authorList>
            <person name="Muhammad N."/>
            <person name="Lee Y.-J."/>
            <person name="Ko J."/>
            <person name="Kim S.-G."/>
        </authorList>
    </citation>
    <scope>NUCLEOTIDE SEQUENCE [LARGE SCALE GENOMIC DNA]</scope>
    <source>
        <strain evidence="2 3">ABR2-5</strain>
    </source>
</reference>
<dbReference type="Proteomes" id="UP001300692">
    <property type="component" value="Unassembled WGS sequence"/>
</dbReference>
<feature type="chain" id="PRO_5045996366" description="Transporter" evidence="1">
    <location>
        <begin position="23"/>
        <end position="334"/>
    </location>
</feature>
<accession>A0ABT3CRR8</accession>
<evidence type="ECO:0000313" key="2">
    <source>
        <dbReference type="EMBL" id="MCV9386266.1"/>
    </source>
</evidence>
<proteinExistence type="predicted"/>
<sequence>MRRGISLVFLGCLFLASNTSRSQGCSDAGFCTMGAMRPDQNYSKRVDFKLRAVEINAYRGSTTLTPIIYVLTADMTFSITDKLFVQAKLPYQMVSGSLGETGGTGDISLALTRSLIDTKRGSLSATLGTKIPTNKSNLTKQTNEFGNKGVDYPMYYQTSLGSYDFIAGLAWVNEKWLFATGIQIALTENENDFRWGQWNGYPDNEVDFDGDGNPVRDEYIDKYDLANNLHRGTDIMLRVERNFRFTNFNFNVGLLPIYRITKDERYDFSPGVEKRIKEEGTTGLALSALIGAGYQFNVNNGLKLILGRKLVDRDVNPDGLTRHFVSSLSYVYRF</sequence>
<dbReference type="RefSeq" id="WP_264137051.1">
    <property type="nucleotide sequence ID" value="NZ_JAOYOD010000001.1"/>
</dbReference>
<keyword evidence="1" id="KW-0732">Signal</keyword>
<protein>
    <recommendedName>
        <fullName evidence="4">Transporter</fullName>
    </recommendedName>
</protein>
<name>A0ABT3CRR8_9BACT</name>
<keyword evidence="3" id="KW-1185">Reference proteome</keyword>
<comment type="caution">
    <text evidence="2">The sequence shown here is derived from an EMBL/GenBank/DDBJ whole genome shotgun (WGS) entry which is preliminary data.</text>
</comment>
<feature type="signal peptide" evidence="1">
    <location>
        <begin position="1"/>
        <end position="22"/>
    </location>
</feature>
<evidence type="ECO:0000313" key="3">
    <source>
        <dbReference type="Proteomes" id="UP001300692"/>
    </source>
</evidence>